<evidence type="ECO:0000313" key="1">
    <source>
        <dbReference type="EMBL" id="JAE27175.1"/>
    </source>
</evidence>
<dbReference type="EMBL" id="GBRH01170721">
    <property type="protein sequence ID" value="JAE27175.1"/>
    <property type="molecule type" value="Transcribed_RNA"/>
</dbReference>
<protein>
    <submittedName>
        <fullName evidence="1">Uncharacterized protein</fullName>
    </submittedName>
</protein>
<reference evidence="1" key="2">
    <citation type="journal article" date="2015" name="Data Brief">
        <title>Shoot transcriptome of the giant reed, Arundo donax.</title>
        <authorList>
            <person name="Barrero R.A."/>
            <person name="Guerrero F.D."/>
            <person name="Moolhuijzen P."/>
            <person name="Goolsby J.A."/>
            <person name="Tidwell J."/>
            <person name="Bellgard S.E."/>
            <person name="Bellgard M.I."/>
        </authorList>
    </citation>
    <scope>NUCLEOTIDE SEQUENCE</scope>
    <source>
        <tissue evidence="1">Shoot tissue taken approximately 20 cm above the soil surface</tissue>
    </source>
</reference>
<sequence>MPCFIESLHFWLYDVITLFSAQKDATVRILPIASITT</sequence>
<name>A0A0A9GPX5_ARUDO</name>
<reference evidence="1" key="1">
    <citation type="submission" date="2014-09" db="EMBL/GenBank/DDBJ databases">
        <authorList>
            <person name="Magalhaes I.L.F."/>
            <person name="Oliveira U."/>
            <person name="Santos F.R."/>
            <person name="Vidigal T.H.D.A."/>
            <person name="Brescovit A.D."/>
            <person name="Santos A.J."/>
        </authorList>
    </citation>
    <scope>NUCLEOTIDE SEQUENCE</scope>
    <source>
        <tissue evidence="1">Shoot tissue taken approximately 20 cm above the soil surface</tissue>
    </source>
</reference>
<dbReference type="AlphaFoldDB" id="A0A0A9GPX5"/>
<organism evidence="1">
    <name type="scientific">Arundo donax</name>
    <name type="common">Giant reed</name>
    <name type="synonym">Donax arundinaceus</name>
    <dbReference type="NCBI Taxonomy" id="35708"/>
    <lineage>
        <taxon>Eukaryota</taxon>
        <taxon>Viridiplantae</taxon>
        <taxon>Streptophyta</taxon>
        <taxon>Embryophyta</taxon>
        <taxon>Tracheophyta</taxon>
        <taxon>Spermatophyta</taxon>
        <taxon>Magnoliopsida</taxon>
        <taxon>Liliopsida</taxon>
        <taxon>Poales</taxon>
        <taxon>Poaceae</taxon>
        <taxon>PACMAD clade</taxon>
        <taxon>Arundinoideae</taxon>
        <taxon>Arundineae</taxon>
        <taxon>Arundo</taxon>
    </lineage>
</organism>
<proteinExistence type="predicted"/>
<accession>A0A0A9GPX5</accession>